<proteinExistence type="predicted"/>
<keyword evidence="2" id="KW-0614">Plasmid</keyword>
<dbReference type="Pfam" id="PF01614">
    <property type="entry name" value="IclR_C"/>
    <property type="match status" value="1"/>
</dbReference>
<sequence>MDALVTALGETVNLAALRGPAGHEEAVYIHQAEGRGLVRLFAQLGAAAPLHCSGVGKVLLAALPPQEARARLARAELSAYTPRTLTTLEALGTELARVAAQGYAVDDEERELGVRCLAAPVRGAAGTVVAALSVSAPSARLIPADLPRVAAQVQASAARVSARLGWSGEG</sequence>
<feature type="domain" description="IclR-ED" evidence="1">
    <location>
        <begin position="1"/>
        <end position="166"/>
    </location>
</feature>
<dbReference type="HOGENOM" id="CLU_062618_8_0_0"/>
<dbReference type="PROSITE" id="PS51078">
    <property type="entry name" value="ICLR_ED"/>
    <property type="match status" value="1"/>
</dbReference>
<evidence type="ECO:0000313" key="2">
    <source>
        <dbReference type="EMBL" id="AFD27112.1"/>
    </source>
</evidence>
<organism evidence="2 3">
    <name type="scientific">Deinococcus gobiensis (strain DSM 21396 / JCM 16679 / CGMCC 1.7299 / I-0)</name>
    <dbReference type="NCBI Taxonomy" id="745776"/>
    <lineage>
        <taxon>Bacteria</taxon>
        <taxon>Thermotogati</taxon>
        <taxon>Deinococcota</taxon>
        <taxon>Deinococci</taxon>
        <taxon>Deinococcales</taxon>
        <taxon>Deinococcaceae</taxon>
        <taxon>Deinococcus</taxon>
    </lineage>
</organism>
<name>H8H060_DEIGI</name>
<dbReference type="InterPro" id="IPR029016">
    <property type="entry name" value="GAF-like_dom_sf"/>
</dbReference>
<geneLocation type="plasmid" evidence="2 3">
    <name>P1</name>
</geneLocation>
<dbReference type="Proteomes" id="UP000007575">
    <property type="component" value="Plasmid P1"/>
</dbReference>
<reference evidence="2 3" key="1">
    <citation type="journal article" date="2012" name="PLoS ONE">
        <title>Genome sequence and transcriptome analysis of the radioresistant bacterium Deinococcus gobiensis: insights into the extreme environmental adaptations.</title>
        <authorList>
            <person name="Yuan M."/>
            <person name="Chen M."/>
            <person name="Zhang W."/>
            <person name="Lu W."/>
            <person name="Wang J."/>
            <person name="Yang M."/>
            <person name="Zhao P."/>
            <person name="Tang R."/>
            <person name="Li X."/>
            <person name="Hao Y."/>
            <person name="Zhou Z."/>
            <person name="Zhan Y."/>
            <person name="Yu H."/>
            <person name="Teng C."/>
            <person name="Yan Y."/>
            <person name="Ping S."/>
            <person name="Wang Y."/>
            <person name="Lin M."/>
        </authorList>
    </citation>
    <scope>NUCLEOTIDE SEQUENCE [LARGE SCALE GENOMIC DNA]</scope>
    <source>
        <strain evidence="3">DSM 21396 / JCM 16679 / CGMCC 1.7299 / I-0</strain>
        <plasmid evidence="2">P1</plasmid>
    </source>
</reference>
<evidence type="ECO:0000259" key="1">
    <source>
        <dbReference type="PROSITE" id="PS51078"/>
    </source>
</evidence>
<protein>
    <submittedName>
        <fullName evidence="2">Putative transcriptional regulator</fullName>
    </submittedName>
</protein>
<dbReference type="Gene3D" id="3.30.450.40">
    <property type="match status" value="1"/>
</dbReference>
<dbReference type="GO" id="GO:0045892">
    <property type="term" value="P:negative regulation of DNA-templated transcription"/>
    <property type="evidence" value="ECO:0007669"/>
    <property type="project" value="TreeGrafter"/>
</dbReference>
<dbReference type="KEGG" id="dgo:DGo_PA0226"/>
<dbReference type="InterPro" id="IPR050707">
    <property type="entry name" value="HTH_MetabolicPath_Reg"/>
</dbReference>
<dbReference type="PANTHER" id="PTHR30136:SF24">
    <property type="entry name" value="HTH-TYPE TRANSCRIPTIONAL REPRESSOR ALLR"/>
    <property type="match status" value="1"/>
</dbReference>
<dbReference type="PANTHER" id="PTHR30136">
    <property type="entry name" value="HELIX-TURN-HELIX TRANSCRIPTIONAL REGULATOR, ICLR FAMILY"/>
    <property type="match status" value="1"/>
</dbReference>
<dbReference type="GO" id="GO:0003677">
    <property type="term" value="F:DNA binding"/>
    <property type="evidence" value="ECO:0007669"/>
    <property type="project" value="TreeGrafter"/>
</dbReference>
<dbReference type="GO" id="GO:0003700">
    <property type="term" value="F:DNA-binding transcription factor activity"/>
    <property type="evidence" value="ECO:0007669"/>
    <property type="project" value="TreeGrafter"/>
</dbReference>
<accession>H8H060</accession>
<dbReference type="PATRIC" id="fig|745776.4.peg.3266"/>
<dbReference type="InterPro" id="IPR014757">
    <property type="entry name" value="Tscrpt_reg_IclR_C"/>
</dbReference>
<evidence type="ECO:0000313" key="3">
    <source>
        <dbReference type="Proteomes" id="UP000007575"/>
    </source>
</evidence>
<dbReference type="AlphaFoldDB" id="H8H060"/>
<dbReference type="SUPFAM" id="SSF55781">
    <property type="entry name" value="GAF domain-like"/>
    <property type="match status" value="1"/>
</dbReference>
<gene>
    <name evidence="2" type="primary">clr</name>
    <name evidence="2" type="ordered locus">DGo_PA0226</name>
</gene>
<keyword evidence="3" id="KW-1185">Reference proteome</keyword>
<dbReference type="EMBL" id="CP002192">
    <property type="protein sequence ID" value="AFD27112.1"/>
    <property type="molecule type" value="Genomic_DNA"/>
</dbReference>